<dbReference type="EMBL" id="JAFJYH010000574">
    <property type="protein sequence ID" value="KAG4410845.1"/>
    <property type="molecule type" value="Genomic_DNA"/>
</dbReference>
<evidence type="ECO:0000256" key="1">
    <source>
        <dbReference type="PROSITE-ProRule" id="PRU00023"/>
    </source>
</evidence>
<dbReference type="Pfam" id="PF00023">
    <property type="entry name" value="Ank"/>
    <property type="match status" value="1"/>
</dbReference>
<feature type="non-terminal residue" evidence="2">
    <location>
        <position position="80"/>
    </location>
</feature>
<reference evidence="2" key="1">
    <citation type="submission" date="2021-02" db="EMBL/GenBank/DDBJ databases">
        <title>Genome sequence Cadophora malorum strain M34.</title>
        <authorList>
            <person name="Stefanovic E."/>
            <person name="Vu D."/>
            <person name="Scully C."/>
            <person name="Dijksterhuis J."/>
            <person name="Roader J."/>
            <person name="Houbraken J."/>
        </authorList>
    </citation>
    <scope>NUCLEOTIDE SEQUENCE</scope>
    <source>
        <strain evidence="2">M34</strain>
    </source>
</reference>
<dbReference type="InterPro" id="IPR002110">
    <property type="entry name" value="Ankyrin_rpt"/>
</dbReference>
<organism evidence="2 3">
    <name type="scientific">Cadophora malorum</name>
    <dbReference type="NCBI Taxonomy" id="108018"/>
    <lineage>
        <taxon>Eukaryota</taxon>
        <taxon>Fungi</taxon>
        <taxon>Dikarya</taxon>
        <taxon>Ascomycota</taxon>
        <taxon>Pezizomycotina</taxon>
        <taxon>Leotiomycetes</taxon>
        <taxon>Helotiales</taxon>
        <taxon>Ploettnerulaceae</taxon>
        <taxon>Cadophora</taxon>
    </lineage>
</organism>
<keyword evidence="3" id="KW-1185">Reference proteome</keyword>
<dbReference type="AlphaFoldDB" id="A0A8H7VYX4"/>
<evidence type="ECO:0000313" key="2">
    <source>
        <dbReference type="EMBL" id="KAG4410845.1"/>
    </source>
</evidence>
<comment type="caution">
    <text evidence="2">The sequence shown here is derived from an EMBL/GenBank/DDBJ whole genome shotgun (WGS) entry which is preliminary data.</text>
</comment>
<protein>
    <recommendedName>
        <fullName evidence="4">Ankyrin</fullName>
    </recommendedName>
</protein>
<dbReference type="Gene3D" id="1.25.40.20">
    <property type="entry name" value="Ankyrin repeat-containing domain"/>
    <property type="match status" value="1"/>
</dbReference>
<proteinExistence type="predicted"/>
<keyword evidence="1" id="KW-0040">ANK repeat</keyword>
<gene>
    <name evidence="2" type="ORF">IFR04_016016</name>
</gene>
<evidence type="ECO:0000313" key="3">
    <source>
        <dbReference type="Proteomes" id="UP000664132"/>
    </source>
</evidence>
<accession>A0A8H7VYX4</accession>
<dbReference type="OrthoDB" id="3564974at2759"/>
<dbReference type="InterPro" id="IPR036770">
    <property type="entry name" value="Ankyrin_rpt-contain_sf"/>
</dbReference>
<dbReference type="PROSITE" id="PS50088">
    <property type="entry name" value="ANK_REPEAT"/>
    <property type="match status" value="1"/>
</dbReference>
<dbReference type="Proteomes" id="UP000664132">
    <property type="component" value="Unassembled WGS sequence"/>
</dbReference>
<name>A0A8H7VYX4_9HELO</name>
<dbReference type="PROSITE" id="PS50297">
    <property type="entry name" value="ANK_REP_REGION"/>
    <property type="match status" value="1"/>
</dbReference>
<feature type="repeat" description="ANK" evidence="1">
    <location>
        <begin position="42"/>
        <end position="74"/>
    </location>
</feature>
<dbReference type="SUPFAM" id="SSF48403">
    <property type="entry name" value="Ankyrin repeat"/>
    <property type="match status" value="1"/>
</dbReference>
<evidence type="ECO:0008006" key="4">
    <source>
        <dbReference type="Google" id="ProtNLM"/>
    </source>
</evidence>
<sequence length="80" mass="8860">MCSVSLITSGFDNHVWPFGSLLLFFKGTPSELGYQGVDDDEEDMYPLHLAAQYKRVNIVRTLLSRGANVDISSGDGRTHL</sequence>
<dbReference type="SMART" id="SM00248">
    <property type="entry name" value="ANK"/>
    <property type="match status" value="1"/>
</dbReference>